<name>A0A8R7RC92_TRIUA</name>
<dbReference type="AlphaFoldDB" id="A0A8R7RC92"/>
<keyword evidence="3" id="KW-1185">Reference proteome</keyword>
<dbReference type="PANTHER" id="PTHR19446">
    <property type="entry name" value="REVERSE TRANSCRIPTASES"/>
    <property type="match status" value="1"/>
</dbReference>
<proteinExistence type="predicted"/>
<dbReference type="InterPro" id="IPR043502">
    <property type="entry name" value="DNA/RNA_pol_sf"/>
</dbReference>
<protein>
    <recommendedName>
        <fullName evidence="1">Reverse transcriptase domain-containing protein</fullName>
    </recommendedName>
</protein>
<organism evidence="2 3">
    <name type="scientific">Triticum urartu</name>
    <name type="common">Red wild einkorn</name>
    <name type="synonym">Crithodium urartu</name>
    <dbReference type="NCBI Taxonomy" id="4572"/>
    <lineage>
        <taxon>Eukaryota</taxon>
        <taxon>Viridiplantae</taxon>
        <taxon>Streptophyta</taxon>
        <taxon>Embryophyta</taxon>
        <taxon>Tracheophyta</taxon>
        <taxon>Spermatophyta</taxon>
        <taxon>Magnoliopsida</taxon>
        <taxon>Liliopsida</taxon>
        <taxon>Poales</taxon>
        <taxon>Poaceae</taxon>
        <taxon>BOP clade</taxon>
        <taxon>Pooideae</taxon>
        <taxon>Triticodae</taxon>
        <taxon>Triticeae</taxon>
        <taxon>Triticinae</taxon>
        <taxon>Triticum</taxon>
    </lineage>
</organism>
<dbReference type="PROSITE" id="PS50878">
    <property type="entry name" value="RT_POL"/>
    <property type="match status" value="1"/>
</dbReference>
<reference evidence="3" key="1">
    <citation type="journal article" date="2013" name="Nature">
        <title>Draft genome of the wheat A-genome progenitor Triticum urartu.</title>
        <authorList>
            <person name="Ling H.Q."/>
            <person name="Zhao S."/>
            <person name="Liu D."/>
            <person name="Wang J."/>
            <person name="Sun H."/>
            <person name="Zhang C."/>
            <person name="Fan H."/>
            <person name="Li D."/>
            <person name="Dong L."/>
            <person name="Tao Y."/>
            <person name="Gao C."/>
            <person name="Wu H."/>
            <person name="Li Y."/>
            <person name="Cui Y."/>
            <person name="Guo X."/>
            <person name="Zheng S."/>
            <person name="Wang B."/>
            <person name="Yu K."/>
            <person name="Liang Q."/>
            <person name="Yang W."/>
            <person name="Lou X."/>
            <person name="Chen J."/>
            <person name="Feng M."/>
            <person name="Jian J."/>
            <person name="Zhang X."/>
            <person name="Luo G."/>
            <person name="Jiang Y."/>
            <person name="Liu J."/>
            <person name="Wang Z."/>
            <person name="Sha Y."/>
            <person name="Zhang B."/>
            <person name="Wu H."/>
            <person name="Tang D."/>
            <person name="Shen Q."/>
            <person name="Xue P."/>
            <person name="Zou S."/>
            <person name="Wang X."/>
            <person name="Liu X."/>
            <person name="Wang F."/>
            <person name="Yang Y."/>
            <person name="An X."/>
            <person name="Dong Z."/>
            <person name="Zhang K."/>
            <person name="Zhang X."/>
            <person name="Luo M.C."/>
            <person name="Dvorak J."/>
            <person name="Tong Y."/>
            <person name="Wang J."/>
            <person name="Yang H."/>
            <person name="Li Z."/>
            <person name="Wang D."/>
            <person name="Zhang A."/>
            <person name="Wang J."/>
        </authorList>
    </citation>
    <scope>NUCLEOTIDE SEQUENCE</scope>
    <source>
        <strain evidence="3">cv. G1812</strain>
    </source>
</reference>
<dbReference type="Pfam" id="PF00078">
    <property type="entry name" value="RVT_1"/>
    <property type="match status" value="1"/>
</dbReference>
<evidence type="ECO:0000259" key="1">
    <source>
        <dbReference type="PROSITE" id="PS50878"/>
    </source>
</evidence>
<dbReference type="CDD" id="cd01650">
    <property type="entry name" value="RT_nLTR_like"/>
    <property type="match status" value="1"/>
</dbReference>
<dbReference type="Gramene" id="TuG1812S0001708100.01.T01">
    <property type="protein sequence ID" value="TuG1812S0001708100.01.T01"/>
    <property type="gene ID" value="TuG1812S0001708100.01"/>
</dbReference>
<dbReference type="SUPFAM" id="SSF56672">
    <property type="entry name" value="DNA/RNA polymerases"/>
    <property type="match status" value="1"/>
</dbReference>
<accession>A0A8R7RC92</accession>
<sequence length="278" mass="30689">MFLHTNISILGPISLVNSPINFFGKILATGLAMELPKLVGCHQSAFTKGRSLHDNFMLVQCTARRMHALRNPAALLKLDITKAFDSIQWPFLIEVLRRLGFGHKWLTWICGLLATSSMRIMINGRPGKPILACQGFRQGDPLSPMLFILCMEPLYALFQHASEHGLLAPLARSGMQQRVSMFADDVVVFMKPTELEAATSRVILHLFGQASGLSVNMAKSTVLPIRCSQDEIELLSTMLGCPTAPFPCKYLGLPLTLQKKNAVQLQPPVDRVGDNLPL</sequence>
<feature type="domain" description="Reverse transcriptase" evidence="1">
    <location>
        <begin position="1"/>
        <end position="255"/>
    </location>
</feature>
<evidence type="ECO:0000313" key="2">
    <source>
        <dbReference type="EnsemblPlants" id="TuG1812S0001708100.01.T01"/>
    </source>
</evidence>
<dbReference type="EnsemblPlants" id="TuG1812S0001708100.01.T01">
    <property type="protein sequence ID" value="TuG1812S0001708100.01.T01"/>
    <property type="gene ID" value="TuG1812S0001708100.01"/>
</dbReference>
<dbReference type="Proteomes" id="UP000015106">
    <property type="component" value="Unassembled WGS sequence"/>
</dbReference>
<dbReference type="InterPro" id="IPR000477">
    <property type="entry name" value="RT_dom"/>
</dbReference>
<evidence type="ECO:0000313" key="3">
    <source>
        <dbReference type="Proteomes" id="UP000015106"/>
    </source>
</evidence>
<reference evidence="2" key="2">
    <citation type="submission" date="2022-06" db="UniProtKB">
        <authorList>
            <consortium name="EnsemblPlants"/>
        </authorList>
    </citation>
    <scope>IDENTIFICATION</scope>
</reference>